<keyword evidence="7 11" id="KW-0804">Transcription</keyword>
<dbReference type="InterPro" id="IPR015633">
    <property type="entry name" value="E2F"/>
</dbReference>
<evidence type="ECO:0000313" key="14">
    <source>
        <dbReference type="EMBL" id="KAK9399721.1"/>
    </source>
</evidence>
<comment type="caution">
    <text evidence="14">The sequence shown here is derived from an EMBL/GenBank/DDBJ whole genome shotgun (WGS) entry which is preliminary data.</text>
</comment>
<evidence type="ECO:0000259" key="13">
    <source>
        <dbReference type="SMART" id="SM01372"/>
    </source>
</evidence>
<keyword evidence="9" id="KW-0131">Cell cycle</keyword>
<dbReference type="Gene3D" id="1.10.10.10">
    <property type="entry name" value="Winged helix-like DNA-binding domain superfamily/Winged helix DNA-binding domain"/>
    <property type="match status" value="2"/>
</dbReference>
<protein>
    <recommendedName>
        <fullName evidence="10">Transcription factor E2F7</fullName>
    </recommendedName>
</protein>
<dbReference type="InterPro" id="IPR003316">
    <property type="entry name" value="E2F_WHTH_DNA-bd_dom"/>
</dbReference>
<evidence type="ECO:0000256" key="11">
    <source>
        <dbReference type="RuleBase" id="RU003796"/>
    </source>
</evidence>
<feature type="region of interest" description="Disordered" evidence="12">
    <location>
        <begin position="371"/>
        <end position="476"/>
    </location>
</feature>
<feature type="compositionally biased region" description="Basic and acidic residues" evidence="12">
    <location>
        <begin position="10"/>
        <end position="21"/>
    </location>
</feature>
<feature type="domain" description="E2F/DP family winged-helix DNA-binding" evidence="13">
    <location>
        <begin position="125"/>
        <end position="194"/>
    </location>
</feature>
<feature type="compositionally biased region" description="Polar residues" evidence="12">
    <location>
        <begin position="398"/>
        <end position="431"/>
    </location>
</feature>
<reference evidence="14 15" key="1">
    <citation type="journal article" date="2024" name="Proc. Natl. Acad. Sci. U.S.A.">
        <title>The genetic regulatory architecture and epigenomic basis for age-related changes in rattlesnake venom.</title>
        <authorList>
            <person name="Hogan M.P."/>
            <person name="Holding M.L."/>
            <person name="Nystrom G.S."/>
            <person name="Colston T.J."/>
            <person name="Bartlett D.A."/>
            <person name="Mason A.J."/>
            <person name="Ellsworth S.A."/>
            <person name="Rautsaw R.M."/>
            <person name="Lawrence K.C."/>
            <person name="Strickland J.L."/>
            <person name="He B."/>
            <person name="Fraser P."/>
            <person name="Margres M.J."/>
            <person name="Gilbert D.M."/>
            <person name="Gibbs H.L."/>
            <person name="Parkinson C.L."/>
            <person name="Rokyta D.R."/>
        </authorList>
    </citation>
    <scope>NUCLEOTIDE SEQUENCE [LARGE SCALE GENOMIC DNA]</scope>
    <source>
        <strain evidence="14">DRR0105</strain>
    </source>
</reference>
<evidence type="ECO:0000256" key="5">
    <source>
        <dbReference type="ARBA" id="ARBA00023125"/>
    </source>
</evidence>
<dbReference type="PANTHER" id="PTHR12081:SF25">
    <property type="entry name" value="TRANSCRIPTION FACTOR E2F7"/>
    <property type="match status" value="1"/>
</dbReference>
<comment type="subcellular location">
    <subcellularLocation>
        <location evidence="1 11">Nucleus</location>
    </subcellularLocation>
</comment>
<dbReference type="PANTHER" id="PTHR12081">
    <property type="entry name" value="TRANSCRIPTION FACTOR E2F"/>
    <property type="match status" value="1"/>
</dbReference>
<accession>A0AAW1BBX3</accession>
<keyword evidence="8 11" id="KW-0539">Nucleus</keyword>
<evidence type="ECO:0000256" key="1">
    <source>
        <dbReference type="ARBA" id="ARBA00004123"/>
    </source>
</evidence>
<evidence type="ECO:0000256" key="6">
    <source>
        <dbReference type="ARBA" id="ARBA00023159"/>
    </source>
</evidence>
<keyword evidence="6" id="KW-0010">Activator</keyword>
<dbReference type="GO" id="GO:0045892">
    <property type="term" value="P:negative regulation of DNA-templated transcription"/>
    <property type="evidence" value="ECO:0007669"/>
    <property type="project" value="UniProtKB-ARBA"/>
</dbReference>
<sequence>MDYINEDGDSAQKENIFDRPRMTPKTPMKNEPIDLSKQKICTPERSPITPVKLTDRPLADPWTPTANLKMLISAASPDMRDREKKKELFRPIENNEFSDALPDSSQCDTADDGIADEYEKQRPSRKQKSLGLLCQKFLARYPSYPLSAEKTTISLDEVASSLGVERRRIYDIVNVLESLDLVSRVAKNQYCWHGRHSLSQTLKKLQEIGEIQKYEELMTSFQQKELDFECRFGEHKKESFVDFQDRQLLDFSETDCQSASANSRKDKSLRIMSQKFVMLFLVSKTKIVTLDIAAKILIEESQDTADHSKFKTKVRRLYDIANVLTSLGLIKKVHVTEERGQTTKSPVYFRKRSSQKYIPPTAAPFEEASVAKRQSLEQSDGPISLVVPKKTIQPADAKSSSDNNRSSLDQQKGFQLESGTSEILETVITATQDHEEPHRNKDVKENLKEKEQTSQENSKPSFLPQYLYVQPPAGKG</sequence>
<dbReference type="GO" id="GO:0000981">
    <property type="term" value="F:DNA-binding transcription factor activity, RNA polymerase II-specific"/>
    <property type="evidence" value="ECO:0007669"/>
    <property type="project" value="TreeGrafter"/>
</dbReference>
<evidence type="ECO:0000313" key="15">
    <source>
        <dbReference type="Proteomes" id="UP001474421"/>
    </source>
</evidence>
<evidence type="ECO:0000256" key="9">
    <source>
        <dbReference type="ARBA" id="ARBA00023306"/>
    </source>
</evidence>
<keyword evidence="5 11" id="KW-0238">DNA-binding</keyword>
<feature type="domain" description="E2F/DP family winged-helix DNA-binding" evidence="13">
    <location>
        <begin position="264"/>
        <end position="348"/>
    </location>
</feature>
<comment type="similarity">
    <text evidence="2 11">Belongs to the E2F/DP family.</text>
</comment>
<feature type="compositionally biased region" description="Basic and acidic residues" evidence="12">
    <location>
        <begin position="432"/>
        <end position="453"/>
    </location>
</feature>
<dbReference type="GO" id="GO:0002040">
    <property type="term" value="P:sprouting angiogenesis"/>
    <property type="evidence" value="ECO:0007669"/>
    <property type="project" value="UniProtKB-ARBA"/>
</dbReference>
<dbReference type="InterPro" id="IPR036388">
    <property type="entry name" value="WH-like_DNA-bd_sf"/>
</dbReference>
<keyword evidence="3" id="KW-0678">Repressor</keyword>
<evidence type="ECO:0000256" key="7">
    <source>
        <dbReference type="ARBA" id="ARBA00023163"/>
    </source>
</evidence>
<dbReference type="GO" id="GO:0045935">
    <property type="term" value="P:positive regulation of nucleobase-containing compound metabolic process"/>
    <property type="evidence" value="ECO:0007669"/>
    <property type="project" value="UniProtKB-ARBA"/>
</dbReference>
<dbReference type="FunFam" id="1.10.10.10:FF:000073">
    <property type="entry name" value="E2F transcription factor 8"/>
    <property type="match status" value="1"/>
</dbReference>
<dbReference type="EMBL" id="JAOTOJ010000006">
    <property type="protein sequence ID" value="KAK9399721.1"/>
    <property type="molecule type" value="Genomic_DNA"/>
</dbReference>
<evidence type="ECO:0000256" key="3">
    <source>
        <dbReference type="ARBA" id="ARBA00022491"/>
    </source>
</evidence>
<dbReference type="AlphaFoldDB" id="A0AAW1BBX3"/>
<name>A0AAW1BBX3_CROAD</name>
<evidence type="ECO:0000256" key="10">
    <source>
        <dbReference type="ARBA" id="ARBA00039675"/>
    </source>
</evidence>
<dbReference type="GO" id="GO:0000978">
    <property type="term" value="F:RNA polymerase II cis-regulatory region sequence-specific DNA binding"/>
    <property type="evidence" value="ECO:0007669"/>
    <property type="project" value="InterPro"/>
</dbReference>
<evidence type="ECO:0000256" key="12">
    <source>
        <dbReference type="SAM" id="MobiDB-lite"/>
    </source>
</evidence>
<dbReference type="SUPFAM" id="SSF46785">
    <property type="entry name" value="Winged helix' DNA-binding domain"/>
    <property type="match status" value="2"/>
</dbReference>
<dbReference type="FunFam" id="1.10.10.10:FF:000100">
    <property type="entry name" value="E2F transcription factor 8"/>
    <property type="match status" value="1"/>
</dbReference>
<evidence type="ECO:0000256" key="4">
    <source>
        <dbReference type="ARBA" id="ARBA00023015"/>
    </source>
</evidence>
<dbReference type="GO" id="GO:0010604">
    <property type="term" value="P:positive regulation of macromolecule metabolic process"/>
    <property type="evidence" value="ECO:0007669"/>
    <property type="project" value="UniProtKB-ARBA"/>
</dbReference>
<dbReference type="InterPro" id="IPR036390">
    <property type="entry name" value="WH_DNA-bd_sf"/>
</dbReference>
<feature type="region of interest" description="Disordered" evidence="12">
    <location>
        <begin position="1"/>
        <end position="57"/>
    </location>
</feature>
<feature type="region of interest" description="Disordered" evidence="12">
    <location>
        <begin position="92"/>
        <end position="111"/>
    </location>
</feature>
<gene>
    <name evidence="14" type="ORF">NXF25_012740</name>
</gene>
<dbReference type="Proteomes" id="UP001474421">
    <property type="component" value="Unassembled WGS sequence"/>
</dbReference>
<keyword evidence="15" id="KW-1185">Reference proteome</keyword>
<keyword evidence="4 11" id="KW-0805">Transcription regulation</keyword>
<organism evidence="14 15">
    <name type="scientific">Crotalus adamanteus</name>
    <name type="common">Eastern diamondback rattlesnake</name>
    <dbReference type="NCBI Taxonomy" id="8729"/>
    <lineage>
        <taxon>Eukaryota</taxon>
        <taxon>Metazoa</taxon>
        <taxon>Chordata</taxon>
        <taxon>Craniata</taxon>
        <taxon>Vertebrata</taxon>
        <taxon>Euteleostomi</taxon>
        <taxon>Lepidosauria</taxon>
        <taxon>Squamata</taxon>
        <taxon>Bifurcata</taxon>
        <taxon>Unidentata</taxon>
        <taxon>Episquamata</taxon>
        <taxon>Toxicofera</taxon>
        <taxon>Serpentes</taxon>
        <taxon>Colubroidea</taxon>
        <taxon>Viperidae</taxon>
        <taxon>Crotalinae</taxon>
        <taxon>Crotalus</taxon>
    </lineage>
</organism>
<proteinExistence type="inferred from homology"/>
<evidence type="ECO:0000256" key="2">
    <source>
        <dbReference type="ARBA" id="ARBA00010940"/>
    </source>
</evidence>
<dbReference type="SMART" id="SM01372">
    <property type="entry name" value="E2F_TDP"/>
    <property type="match status" value="2"/>
</dbReference>
<dbReference type="Pfam" id="PF02319">
    <property type="entry name" value="WHD_E2F_TDP"/>
    <property type="match status" value="2"/>
</dbReference>
<evidence type="ECO:0000256" key="8">
    <source>
        <dbReference type="ARBA" id="ARBA00023242"/>
    </source>
</evidence>
<dbReference type="GO" id="GO:0090575">
    <property type="term" value="C:RNA polymerase II transcription regulator complex"/>
    <property type="evidence" value="ECO:0007669"/>
    <property type="project" value="TreeGrafter"/>
</dbReference>